<name>A0AAJ6CRH7_9CHLR</name>
<dbReference type="EMBL" id="CP046147">
    <property type="protein sequence ID" value="WFG38423.1"/>
    <property type="molecule type" value="Genomic_DNA"/>
</dbReference>
<reference evidence="6" key="2">
    <citation type="journal article" date="2023" name="Nat. Commun.">
        <title>Cultivation of marine bacteria of the SAR202 clade.</title>
        <authorList>
            <person name="Lim Y."/>
            <person name="Seo J.H."/>
            <person name="Giovannoni S.J."/>
            <person name="Kang I."/>
            <person name="Cho J.C."/>
        </authorList>
    </citation>
    <scope>NUCLEOTIDE SEQUENCE</scope>
    <source>
        <strain evidence="6">JH1073</strain>
    </source>
</reference>
<keyword evidence="1 2" id="KW-0413">Isomerase</keyword>
<dbReference type="AlphaFoldDB" id="A0AAJ6CRH7"/>
<dbReference type="FunFam" id="3.20.20.150:FF:000007">
    <property type="entry name" value="Hydroxypyruvate isomerase"/>
    <property type="match status" value="1"/>
</dbReference>
<dbReference type="GO" id="GO:0008903">
    <property type="term" value="F:hydroxypyruvate isomerase activity"/>
    <property type="evidence" value="ECO:0007669"/>
    <property type="project" value="TreeGrafter"/>
</dbReference>
<dbReference type="Pfam" id="PF01261">
    <property type="entry name" value="AP_endonuc_2"/>
    <property type="match status" value="1"/>
</dbReference>
<dbReference type="Proteomes" id="UP001219901">
    <property type="component" value="Chromosome"/>
</dbReference>
<dbReference type="RefSeq" id="WP_342824940.1">
    <property type="nucleotide sequence ID" value="NZ_CP046146.1"/>
</dbReference>
<evidence type="ECO:0000256" key="2">
    <source>
        <dbReference type="PIRNR" id="PIRNR006241"/>
    </source>
</evidence>
<evidence type="ECO:0000313" key="5">
    <source>
        <dbReference type="EMBL" id="MDG0867009.1"/>
    </source>
</evidence>
<sequence>MPKLEANLQWMFNEYDLIDRYDAAARAGFKGVELQAPYSLEIDQIVERLQKNNLEHVIINSPVTDPDTGKGNIGLRADRMDLYKERTAQAAEYASGLGCIGVNIGCGPIDDIDPDEAHETFIANIRHAAEELGKVGVVALVEPINTRDQPGFFVNTSAGAMDAIAEANHSNLALLYDFYHMQIMEGDLTLTVKELLPSIKHIQIADNPGRHEPGTGEINYDHILAHLDEIGYDGWVGCEYGPSGNTEQTLGWASAWL</sequence>
<dbReference type="InterPro" id="IPR050417">
    <property type="entry name" value="Sugar_Epim/Isomerase"/>
</dbReference>
<evidence type="ECO:0000256" key="1">
    <source>
        <dbReference type="ARBA" id="ARBA00023235"/>
    </source>
</evidence>
<keyword evidence="7" id="KW-1185">Reference proteome</keyword>
<organism evidence="6 7">
    <name type="scientific">Candidatus Lucifugimonas marina</name>
    <dbReference type="NCBI Taxonomy" id="3038979"/>
    <lineage>
        <taxon>Bacteria</taxon>
        <taxon>Bacillati</taxon>
        <taxon>Chloroflexota</taxon>
        <taxon>Dehalococcoidia</taxon>
        <taxon>SAR202 cluster</taxon>
        <taxon>Candidatus Lucifugimonadales</taxon>
        <taxon>Candidatus Lucifugimonadaceae</taxon>
        <taxon>Candidatus Lucifugimonas</taxon>
    </lineage>
</organism>
<evidence type="ECO:0000313" key="6">
    <source>
        <dbReference type="EMBL" id="WFG38423.1"/>
    </source>
</evidence>
<gene>
    <name evidence="5" type="ORF">GKO46_07975</name>
    <name evidence="6" type="ORF">GKO48_01980</name>
</gene>
<comment type="similarity">
    <text evidence="2">Belongs to the hyi family.</text>
</comment>
<evidence type="ECO:0000256" key="3">
    <source>
        <dbReference type="PIRSR" id="PIRSR006241-50"/>
    </source>
</evidence>
<dbReference type="PIRSF" id="PIRSF006241">
    <property type="entry name" value="HyI"/>
    <property type="match status" value="1"/>
</dbReference>
<dbReference type="EMBL" id="WMBE01000002">
    <property type="protein sequence ID" value="MDG0867009.1"/>
    <property type="molecule type" value="Genomic_DNA"/>
</dbReference>
<dbReference type="InterPro" id="IPR026040">
    <property type="entry name" value="HyI-like"/>
</dbReference>
<dbReference type="PANTHER" id="PTHR43489">
    <property type="entry name" value="ISOMERASE"/>
    <property type="match status" value="1"/>
</dbReference>
<feature type="domain" description="Xylose isomerase-like TIM barrel" evidence="4">
    <location>
        <begin position="22"/>
        <end position="252"/>
    </location>
</feature>
<evidence type="ECO:0000313" key="7">
    <source>
        <dbReference type="Proteomes" id="UP001219901"/>
    </source>
</evidence>
<feature type="active site" description="Proton donor/acceptor" evidence="3">
    <location>
        <position position="142"/>
    </location>
</feature>
<accession>A0AAJ6CRH7</accession>
<evidence type="ECO:0000313" key="8">
    <source>
        <dbReference type="Proteomes" id="UP001321249"/>
    </source>
</evidence>
<dbReference type="InterPro" id="IPR013022">
    <property type="entry name" value="Xyl_isomerase-like_TIM-brl"/>
</dbReference>
<proteinExistence type="inferred from homology"/>
<reference evidence="7" key="3">
    <citation type="submission" date="2023-06" db="EMBL/GenBank/DDBJ databases">
        <title>Pangenomics reveal diversification of enzyme families and niche specialization in globally abundant SAR202 bacteria.</title>
        <authorList>
            <person name="Saw J.H.W."/>
        </authorList>
    </citation>
    <scope>NUCLEOTIDE SEQUENCE [LARGE SCALE GENOMIC DNA]</scope>
    <source>
        <strain evidence="7">JH1073</strain>
    </source>
</reference>
<dbReference type="SUPFAM" id="SSF51658">
    <property type="entry name" value="Xylose isomerase-like"/>
    <property type="match status" value="1"/>
</dbReference>
<dbReference type="InterPro" id="IPR036237">
    <property type="entry name" value="Xyl_isomerase-like_sf"/>
</dbReference>
<feature type="active site" description="Proton donor/acceptor" evidence="3">
    <location>
        <position position="239"/>
    </location>
</feature>
<protein>
    <submittedName>
        <fullName evidence="6">TIM barrel protein</fullName>
    </submittedName>
</protein>
<dbReference type="GO" id="GO:0046487">
    <property type="term" value="P:glyoxylate metabolic process"/>
    <property type="evidence" value="ECO:0007669"/>
    <property type="project" value="TreeGrafter"/>
</dbReference>
<dbReference type="PANTHER" id="PTHR43489:SF6">
    <property type="entry name" value="HYDROXYPYRUVATE ISOMERASE-RELATED"/>
    <property type="match status" value="1"/>
</dbReference>
<reference evidence="7 8" key="1">
    <citation type="submission" date="2019-11" db="EMBL/GenBank/DDBJ databases">
        <authorList>
            <person name="Cho J.-C."/>
        </authorList>
    </citation>
    <scope>NUCLEOTIDE SEQUENCE [LARGE SCALE GENOMIC DNA]</scope>
    <source>
        <strain evidence="6 7">JH1073</strain>
        <strain evidence="5 8">JH702</strain>
    </source>
</reference>
<dbReference type="Gene3D" id="3.20.20.150">
    <property type="entry name" value="Divalent-metal-dependent TIM barrel enzymes"/>
    <property type="match status" value="1"/>
</dbReference>
<evidence type="ECO:0000259" key="4">
    <source>
        <dbReference type="Pfam" id="PF01261"/>
    </source>
</evidence>
<dbReference type="Proteomes" id="UP001321249">
    <property type="component" value="Unassembled WGS sequence"/>
</dbReference>